<dbReference type="PROSITE" id="PS50011">
    <property type="entry name" value="PROTEIN_KINASE_DOM"/>
    <property type="match status" value="2"/>
</dbReference>
<dbReference type="SUPFAM" id="SSF56112">
    <property type="entry name" value="Protein kinase-like (PK-like)"/>
    <property type="match status" value="2"/>
</dbReference>
<feature type="coiled-coil region" evidence="10">
    <location>
        <begin position="301"/>
        <end position="328"/>
    </location>
</feature>
<keyword evidence="14" id="KW-1185">Reference proteome</keyword>
<proteinExistence type="predicted"/>
<dbReference type="Gene3D" id="3.30.200.20">
    <property type="entry name" value="Phosphorylase Kinase, domain 1"/>
    <property type="match status" value="2"/>
</dbReference>
<evidence type="ECO:0000256" key="3">
    <source>
        <dbReference type="ARBA" id="ARBA00022679"/>
    </source>
</evidence>
<sequence length="1284" mass="149490">REESGVEVGTGSPAASGSRTPEVESLRNYNHSWLVLNTFLKFSLRPGSLEDPEVAALFDGGDPDKIFEDLRVVGHGTLGQVYFAHNKETKEIVAIKKMSFTGKTGGTSWEDILIEIRFLRNITHPNIIEYKGCYISKAAHGLAHSSSYDSKADVWSLGITCIELAEGQPPYFSMNAMCALYQIVENDSPTLKPGGWSPDFVNFVETSLKKNPEHRPSSKEQLLFHPFIVKETTGPSPTEILLDLISKTKEKMTMVLMAYSSSSKGRGKQHEAPEFDNFATISILTREEMEHDLGSENMVNLANYRRIRREHQEALLKLEEKFKAERESSQAHHEKDYEQMIQKFGKKLEKLQAGSNYHQHELDRKSKSNDTAEKRLAKEIGGKQESERNKFEARKRKELTNKENWRREAVFNHKKECLEQEEQEMMETQRDFLEVEMGKLSRSKLLEYHKLEEDLLGKEMGEKQHQMEQKHQLLRKQEEIRADLEAGHLKAIHNLKESQRKKLHAVELANQKEYMKRAEKKWKAELKLKGRLKKGEETLDELRDRMEKEMKMLVENQVKDGKQAEALREKEKKELGERIAERKKELEERIREEVNELQEEKEERVKLLRNIQIEHLERLDEDSAQGGMSTEEKCSSPAHLLCQLQPDLETGSLLRLSFEDPDVASLFNTGDPEGIYDNLREVGYGSFGTVYYALSRETREMVAIKKMSFMGRQSEEKWQDILREFYFLRNISHMNIIKCEGSYLREHTTWLVMEYCLGSASDLLLLLQRTLTEDEIGALCTGLLRALTYLHALGRIHRDIKAGNILLTQSGTVKLSDFGSASLHSPTQTFVGSPYWMSPEAIRAVDDEQPYDCKVDVWSLGITCIELAEGKPPNFYMNQMSALYKIADDKIESPTLKDLSWSDEFFSFLSECLTQNPDERPSSKKLSFHKFILIQKESSSTVLFDLVTHCKDVGRDEFNVSFPIIHPLIPTKEKVEERDDKLHMHEYMRMRREHHTALLKLEEKHRLEIEGNQKHLNVEVEHLLQKFPKKLEKLRNQRDLELEKRKKENELGEKKLLKEIGQKHDEERKKFEAKKKKEMKQRQDNENCIEMLENQELEMANEQKSYLEEELGKLKKQKLSEFHELEAELLVKELKERQHQLEQIHTLLLKQGEVTAELEIGQQRAIHNLKESQRKKRFQAELDNQQKYMKHAEKKRELELASKPKPACLGCESDSDSERELEEQRYKKARADRDNELKNLLKYQHENATQAEAKREAEKEELKEKLVSRKGLLEKAIKKELDRF</sequence>
<evidence type="ECO:0000313" key="14">
    <source>
        <dbReference type="Proteomes" id="UP000094527"/>
    </source>
</evidence>
<dbReference type="InterPro" id="IPR011009">
    <property type="entry name" value="Kinase-like_dom_sf"/>
</dbReference>
<dbReference type="GO" id="GO:0004674">
    <property type="term" value="F:protein serine/threonine kinase activity"/>
    <property type="evidence" value="ECO:0007669"/>
    <property type="project" value="UniProtKB-KW"/>
</dbReference>
<feature type="domain" description="Protein kinase" evidence="12">
    <location>
        <begin position="1"/>
        <end position="228"/>
    </location>
</feature>
<dbReference type="Pfam" id="PF00069">
    <property type="entry name" value="Pkinase"/>
    <property type="match status" value="3"/>
</dbReference>
<organism evidence="13 14">
    <name type="scientific">Orchesella cincta</name>
    <name type="common">Springtail</name>
    <name type="synonym">Podura cincta</name>
    <dbReference type="NCBI Taxonomy" id="48709"/>
    <lineage>
        <taxon>Eukaryota</taxon>
        <taxon>Metazoa</taxon>
        <taxon>Ecdysozoa</taxon>
        <taxon>Arthropoda</taxon>
        <taxon>Hexapoda</taxon>
        <taxon>Collembola</taxon>
        <taxon>Entomobryomorpha</taxon>
        <taxon>Entomobryoidea</taxon>
        <taxon>Orchesellidae</taxon>
        <taxon>Orchesellinae</taxon>
        <taxon>Orchesella</taxon>
    </lineage>
</organism>
<dbReference type="OMA" id="CCACCYG"/>
<dbReference type="GO" id="GO:0005737">
    <property type="term" value="C:cytoplasm"/>
    <property type="evidence" value="ECO:0007669"/>
    <property type="project" value="TreeGrafter"/>
</dbReference>
<evidence type="ECO:0000256" key="10">
    <source>
        <dbReference type="SAM" id="Coils"/>
    </source>
</evidence>
<name>A0A1D2M2K4_ORCCI</name>
<accession>A0A1D2M2K4</accession>
<dbReference type="EC" id="2.7.11.1" evidence="1"/>
<keyword evidence="2" id="KW-0723">Serine/threonine-protein kinase</keyword>
<dbReference type="InterPro" id="IPR017441">
    <property type="entry name" value="Protein_kinase_ATP_BS"/>
</dbReference>
<keyword evidence="6 9" id="KW-0067">ATP-binding</keyword>
<evidence type="ECO:0000256" key="7">
    <source>
        <dbReference type="ARBA" id="ARBA00047899"/>
    </source>
</evidence>
<feature type="region of interest" description="Disordered" evidence="11">
    <location>
        <begin position="1"/>
        <end position="22"/>
    </location>
</feature>
<keyword evidence="4 9" id="KW-0547">Nucleotide-binding</keyword>
<evidence type="ECO:0000256" key="11">
    <source>
        <dbReference type="SAM" id="MobiDB-lite"/>
    </source>
</evidence>
<dbReference type="STRING" id="48709.A0A1D2M2K4"/>
<comment type="catalytic activity">
    <reaction evidence="7">
        <text>L-threonyl-[protein] + ATP = O-phospho-L-threonyl-[protein] + ADP + H(+)</text>
        <dbReference type="Rhea" id="RHEA:46608"/>
        <dbReference type="Rhea" id="RHEA-COMP:11060"/>
        <dbReference type="Rhea" id="RHEA-COMP:11605"/>
        <dbReference type="ChEBI" id="CHEBI:15378"/>
        <dbReference type="ChEBI" id="CHEBI:30013"/>
        <dbReference type="ChEBI" id="CHEBI:30616"/>
        <dbReference type="ChEBI" id="CHEBI:61977"/>
        <dbReference type="ChEBI" id="CHEBI:456216"/>
        <dbReference type="EC" id="2.7.11.1"/>
    </reaction>
</comment>
<evidence type="ECO:0000256" key="1">
    <source>
        <dbReference type="ARBA" id="ARBA00012513"/>
    </source>
</evidence>
<keyword evidence="3" id="KW-0808">Transferase</keyword>
<feature type="coiled-coil region" evidence="10">
    <location>
        <begin position="525"/>
        <end position="614"/>
    </location>
</feature>
<evidence type="ECO:0000256" key="2">
    <source>
        <dbReference type="ARBA" id="ARBA00022527"/>
    </source>
</evidence>
<evidence type="ECO:0000259" key="12">
    <source>
        <dbReference type="PROSITE" id="PS50011"/>
    </source>
</evidence>
<evidence type="ECO:0000256" key="8">
    <source>
        <dbReference type="ARBA" id="ARBA00048679"/>
    </source>
</evidence>
<dbReference type="Gene3D" id="1.10.510.10">
    <property type="entry name" value="Transferase(Phosphotransferase) domain 1"/>
    <property type="match status" value="2"/>
</dbReference>
<comment type="catalytic activity">
    <reaction evidence="8">
        <text>L-seryl-[protein] + ATP = O-phospho-L-seryl-[protein] + ADP + H(+)</text>
        <dbReference type="Rhea" id="RHEA:17989"/>
        <dbReference type="Rhea" id="RHEA-COMP:9863"/>
        <dbReference type="Rhea" id="RHEA-COMP:11604"/>
        <dbReference type="ChEBI" id="CHEBI:15378"/>
        <dbReference type="ChEBI" id="CHEBI:29999"/>
        <dbReference type="ChEBI" id="CHEBI:30616"/>
        <dbReference type="ChEBI" id="CHEBI:83421"/>
        <dbReference type="ChEBI" id="CHEBI:456216"/>
        <dbReference type="EC" id="2.7.11.1"/>
    </reaction>
</comment>
<dbReference type="SMART" id="SM00220">
    <property type="entry name" value="S_TKc"/>
    <property type="match status" value="2"/>
</dbReference>
<feature type="region of interest" description="Disordered" evidence="11">
    <location>
        <begin position="355"/>
        <end position="395"/>
    </location>
</feature>
<protein>
    <recommendedName>
        <fullName evidence="1">non-specific serine/threonine protein kinase</fullName>
        <ecNumber evidence="1">2.7.11.1</ecNumber>
    </recommendedName>
</protein>
<evidence type="ECO:0000256" key="4">
    <source>
        <dbReference type="ARBA" id="ARBA00022741"/>
    </source>
</evidence>
<gene>
    <name evidence="13" type="ORF">Ocin01_19487</name>
</gene>
<dbReference type="InterPro" id="IPR051234">
    <property type="entry name" value="TAO_STE20_kinase"/>
</dbReference>
<feature type="region of interest" description="Disordered" evidence="11">
    <location>
        <begin position="1206"/>
        <end position="1234"/>
    </location>
</feature>
<feature type="compositionally biased region" description="Basic and acidic residues" evidence="11">
    <location>
        <begin position="1216"/>
        <end position="1234"/>
    </location>
</feature>
<evidence type="ECO:0000313" key="13">
    <source>
        <dbReference type="EMBL" id="ODM87195.1"/>
    </source>
</evidence>
<dbReference type="PROSITE" id="PS00107">
    <property type="entry name" value="PROTEIN_KINASE_ATP"/>
    <property type="match status" value="1"/>
</dbReference>
<feature type="non-terminal residue" evidence="13">
    <location>
        <position position="1"/>
    </location>
</feature>
<feature type="domain" description="Protein kinase" evidence="12">
    <location>
        <begin position="676"/>
        <end position="932"/>
    </location>
</feature>
<dbReference type="Proteomes" id="UP000094527">
    <property type="component" value="Unassembled WGS sequence"/>
</dbReference>
<dbReference type="OrthoDB" id="10016527at2759"/>
<feature type="region of interest" description="Disordered" evidence="11">
    <location>
        <begin position="1064"/>
        <end position="1083"/>
    </location>
</feature>
<feature type="binding site" evidence="9">
    <location>
        <position position="706"/>
    </location>
    <ligand>
        <name>ATP</name>
        <dbReference type="ChEBI" id="CHEBI:30616"/>
    </ligand>
</feature>
<dbReference type="GO" id="GO:0005524">
    <property type="term" value="F:ATP binding"/>
    <property type="evidence" value="ECO:0007669"/>
    <property type="project" value="UniProtKB-UniRule"/>
</dbReference>
<dbReference type="FunFam" id="1.10.510.10:FF:001091">
    <property type="entry name" value="STE family protein kinase"/>
    <property type="match status" value="1"/>
</dbReference>
<evidence type="ECO:0000256" key="9">
    <source>
        <dbReference type="PROSITE-ProRule" id="PRU10141"/>
    </source>
</evidence>
<dbReference type="InterPro" id="IPR000719">
    <property type="entry name" value="Prot_kinase_dom"/>
</dbReference>
<evidence type="ECO:0000256" key="6">
    <source>
        <dbReference type="ARBA" id="ARBA00022840"/>
    </source>
</evidence>
<reference evidence="13 14" key="1">
    <citation type="journal article" date="2016" name="Genome Biol. Evol.">
        <title>Gene Family Evolution Reflects Adaptation to Soil Environmental Stressors in the Genome of the Collembolan Orchesella cincta.</title>
        <authorList>
            <person name="Faddeeva-Vakhrusheva A."/>
            <person name="Derks M.F."/>
            <person name="Anvar S.Y."/>
            <person name="Agamennone V."/>
            <person name="Suring W."/>
            <person name="Smit S."/>
            <person name="van Straalen N.M."/>
            <person name="Roelofs D."/>
        </authorList>
    </citation>
    <scope>NUCLEOTIDE SEQUENCE [LARGE SCALE GENOMIC DNA]</scope>
    <source>
        <tissue evidence="13">Mixed pool</tissue>
    </source>
</reference>
<feature type="compositionally biased region" description="Basic and acidic residues" evidence="11">
    <location>
        <begin position="358"/>
        <end position="392"/>
    </location>
</feature>
<keyword evidence="5 13" id="KW-0418">Kinase</keyword>
<evidence type="ECO:0000256" key="5">
    <source>
        <dbReference type="ARBA" id="ARBA00022777"/>
    </source>
</evidence>
<dbReference type="EMBL" id="LJIJ01005920">
    <property type="protein sequence ID" value="ODM87195.1"/>
    <property type="molecule type" value="Genomic_DNA"/>
</dbReference>
<keyword evidence="10" id="KW-0175">Coiled coil</keyword>
<dbReference type="PANTHER" id="PTHR47167">
    <property type="entry name" value="SERINE/THREONINE-PROTEIN KINASE TAO1-LIKE PROTEIN"/>
    <property type="match status" value="1"/>
</dbReference>
<comment type="caution">
    <text evidence="13">The sequence shown here is derived from an EMBL/GenBank/DDBJ whole genome shotgun (WGS) entry which is preliminary data.</text>
</comment>
<dbReference type="PANTHER" id="PTHR47167:SF4">
    <property type="entry name" value="SERINE_THREONINE-PROTEIN KINASE TAO"/>
    <property type="match status" value="1"/>
</dbReference>